<dbReference type="EMBL" id="JH921446">
    <property type="protein sequence ID" value="EKD14416.1"/>
    <property type="molecule type" value="Genomic_DNA"/>
</dbReference>
<organism evidence="4 5">
    <name type="scientific">Marssonina brunnea f. sp. multigermtubi (strain MB_m1)</name>
    <name type="common">Marssonina leaf spot fungus</name>
    <dbReference type="NCBI Taxonomy" id="1072389"/>
    <lineage>
        <taxon>Eukaryota</taxon>
        <taxon>Fungi</taxon>
        <taxon>Dikarya</taxon>
        <taxon>Ascomycota</taxon>
        <taxon>Pezizomycotina</taxon>
        <taxon>Leotiomycetes</taxon>
        <taxon>Helotiales</taxon>
        <taxon>Drepanopezizaceae</taxon>
        <taxon>Drepanopeziza</taxon>
    </lineage>
</organism>
<dbReference type="InterPro" id="IPR029058">
    <property type="entry name" value="AB_hydrolase_fold"/>
</dbReference>
<proteinExistence type="inferred from homology"/>
<evidence type="ECO:0000256" key="1">
    <source>
        <dbReference type="ARBA" id="ARBA00022801"/>
    </source>
</evidence>
<dbReference type="eggNOG" id="KOG4178">
    <property type="taxonomic scope" value="Eukaryota"/>
</dbReference>
<dbReference type="Proteomes" id="UP000006753">
    <property type="component" value="Unassembled WGS sequence"/>
</dbReference>
<dbReference type="InParanoid" id="K1WNB1"/>
<dbReference type="AlphaFoldDB" id="K1WNB1"/>
<keyword evidence="1 4" id="KW-0378">Hydrolase</keyword>
<name>K1WNB1_MARBU</name>
<dbReference type="STRING" id="1072389.K1WNB1"/>
<dbReference type="PRINTS" id="PR00412">
    <property type="entry name" value="EPOXHYDRLASE"/>
</dbReference>
<evidence type="ECO:0000313" key="4">
    <source>
        <dbReference type="EMBL" id="EKD14416.1"/>
    </source>
</evidence>
<dbReference type="OMA" id="NWYRVRT"/>
<dbReference type="SUPFAM" id="SSF53474">
    <property type="entry name" value="alpha/beta-Hydrolases"/>
    <property type="match status" value="1"/>
</dbReference>
<sequence>MASQPQYASLPLPPGITQSYLPSHDLTYHLLSAGKPSQPLILLLHGFPELAFSWRKIMPALAAEGYHVVAYDQRGYGRTTGWDTRPFSSVDLNTFTFTRLVRDALIFVSALGVITMSHPFKGPPSLPFNTVSNPLGTDPNTGTSEGKPDIHQALAQLPEPRKHYKWYYSTPLAASEMNTPQSTLHAFLRGYFHLKSADWARNTPSPMQAWEASELSKLPYYYIMPLDAGMRQSVHLAMQGSDPAEVQRLGARWLDDAELAVYADEWSRNGFQGGLNWYRVATDPVHMVDVELFAGRTIDVPALFVSGRQDWGMYQEPGVVERLSETCTRSRGVAVVEGAGHWVQQEQPEKVVELVLKFLKDVELDKISH</sequence>
<feature type="domain" description="AB hydrolase-1" evidence="3">
    <location>
        <begin position="39"/>
        <end position="112"/>
    </location>
</feature>
<dbReference type="Gene3D" id="3.40.50.1820">
    <property type="entry name" value="alpha/beta hydrolase"/>
    <property type="match status" value="2"/>
</dbReference>
<evidence type="ECO:0000313" key="5">
    <source>
        <dbReference type="Proteomes" id="UP000006753"/>
    </source>
</evidence>
<dbReference type="InterPro" id="IPR000639">
    <property type="entry name" value="Epox_hydrolase-like"/>
</dbReference>
<dbReference type="HOGENOM" id="CLU_020336_7_4_1"/>
<accession>K1WNB1</accession>
<dbReference type="OrthoDB" id="408373at2759"/>
<gene>
    <name evidence="4" type="ORF">MBM_07646</name>
</gene>
<dbReference type="PANTHER" id="PTHR43329">
    <property type="entry name" value="EPOXIDE HYDROLASE"/>
    <property type="match status" value="1"/>
</dbReference>
<protein>
    <submittedName>
        <fullName evidence="4">Epoxide hydrolase 2</fullName>
    </submittedName>
</protein>
<dbReference type="KEGG" id="mbe:MBM_07646"/>
<dbReference type="Pfam" id="PF00561">
    <property type="entry name" value="Abhydrolase_1"/>
    <property type="match status" value="1"/>
</dbReference>
<comment type="similarity">
    <text evidence="2">Belongs to the AB hydrolase superfamily. Epoxide hydrolase family.</text>
</comment>
<evidence type="ECO:0000259" key="3">
    <source>
        <dbReference type="Pfam" id="PF00561"/>
    </source>
</evidence>
<evidence type="ECO:0000256" key="2">
    <source>
        <dbReference type="ARBA" id="ARBA00038334"/>
    </source>
</evidence>
<dbReference type="GO" id="GO:0016787">
    <property type="term" value="F:hydrolase activity"/>
    <property type="evidence" value="ECO:0007669"/>
    <property type="project" value="UniProtKB-KW"/>
</dbReference>
<dbReference type="InterPro" id="IPR000073">
    <property type="entry name" value="AB_hydrolase_1"/>
</dbReference>
<reference evidence="4 5" key="1">
    <citation type="journal article" date="2012" name="BMC Genomics">
        <title>Sequencing the genome of Marssonina brunnea reveals fungus-poplar co-evolution.</title>
        <authorList>
            <person name="Zhu S."/>
            <person name="Cao Y.-Z."/>
            <person name="Jiang C."/>
            <person name="Tan B.-Y."/>
            <person name="Wang Z."/>
            <person name="Feng S."/>
            <person name="Zhang L."/>
            <person name="Su X.-H."/>
            <person name="Brejova B."/>
            <person name="Vinar T."/>
            <person name="Xu M."/>
            <person name="Wang M.-X."/>
            <person name="Zhang S.-G."/>
            <person name="Huang M.-R."/>
            <person name="Wu R."/>
            <person name="Zhou Y."/>
        </authorList>
    </citation>
    <scope>NUCLEOTIDE SEQUENCE [LARGE SCALE GENOMIC DNA]</scope>
    <source>
        <strain evidence="4 5">MB_m1</strain>
    </source>
</reference>
<keyword evidence="5" id="KW-1185">Reference proteome</keyword>